<comment type="caution">
    <text evidence="2">The sequence shown here is derived from an EMBL/GenBank/DDBJ whole genome shotgun (WGS) entry which is preliminary data.</text>
</comment>
<organism evidence="2 3">
    <name type="scientific">Actinopolyspora biskrensis</name>
    <dbReference type="NCBI Taxonomy" id="1470178"/>
    <lineage>
        <taxon>Bacteria</taxon>
        <taxon>Bacillati</taxon>
        <taxon>Actinomycetota</taxon>
        <taxon>Actinomycetes</taxon>
        <taxon>Actinopolysporales</taxon>
        <taxon>Actinopolysporaceae</taxon>
        <taxon>Actinopolyspora</taxon>
    </lineage>
</organism>
<evidence type="ECO:0000313" key="2">
    <source>
        <dbReference type="EMBL" id="NYH77296.1"/>
    </source>
</evidence>
<dbReference type="InterPro" id="IPR020051">
    <property type="entry name" value="SagB-type_dehydrogenase"/>
</dbReference>
<dbReference type="CDD" id="cd02142">
    <property type="entry name" value="McbC_SagB-like_oxidoreductase"/>
    <property type="match status" value="1"/>
</dbReference>
<sequence>MSRYQRNPWLFMEWDDGDRVGVVDARSHSKYRVDPSLLRLLNRMSTPAGPGELHLNGYSSEELDALLQRMARVGLVEVVGDDGADALPQYHGEWSTSELAVHARSGRGGKQKVRRSEIPDARLQHAEVLHTIPLLESELPSKPLDEVLSSRRSIRDFATTPLTLDRLAAFLGTAARVRGWLGEWTWQTTRRPSASGGARHSTELYLVVRDVTGLEPGAYHYDPFTHELHQLQHWNDEHDELQRRFLCGPMLVDTPPPVSLYLASYFRRIQCKYGAMTLSLIYREVGCLLQTLYLVATDLDLAPCATALTESDPSPGFLGEHRDQFVHSGNFALGTPAAVEPAAPGFHPLGS</sequence>
<gene>
    <name evidence="2" type="ORF">FHR84_000610</name>
</gene>
<reference evidence="2 3" key="1">
    <citation type="submission" date="2020-07" db="EMBL/GenBank/DDBJ databases">
        <title>Genomic Encyclopedia of Type Strains, Phase III (KMG-III): the genomes of soil and plant-associated and newly described type strains.</title>
        <authorList>
            <person name="Whitman W."/>
        </authorList>
    </citation>
    <scope>NUCLEOTIDE SEQUENCE [LARGE SCALE GENOMIC DNA]</scope>
    <source>
        <strain evidence="2 3">CECT 8576</strain>
    </source>
</reference>
<dbReference type="PANTHER" id="PTHR43745:SF2">
    <property type="entry name" value="NITROREDUCTASE MJ1384-RELATED"/>
    <property type="match status" value="1"/>
</dbReference>
<dbReference type="InterPro" id="IPR052544">
    <property type="entry name" value="Bacteriocin_Proc_Enz"/>
</dbReference>
<accession>A0A852Z0W1</accession>
<dbReference type="InterPro" id="IPR000415">
    <property type="entry name" value="Nitroreductase-like"/>
</dbReference>
<evidence type="ECO:0000313" key="3">
    <source>
        <dbReference type="Proteomes" id="UP000548304"/>
    </source>
</evidence>
<dbReference type="SUPFAM" id="SSF55469">
    <property type="entry name" value="FMN-dependent nitroreductase-like"/>
    <property type="match status" value="1"/>
</dbReference>
<dbReference type="EMBL" id="JACBYW010000001">
    <property type="protein sequence ID" value="NYH77296.1"/>
    <property type="molecule type" value="Genomic_DNA"/>
</dbReference>
<dbReference type="AlphaFoldDB" id="A0A852Z0W1"/>
<dbReference type="NCBIfam" id="TIGR03605">
    <property type="entry name" value="antibiot_sagB"/>
    <property type="match status" value="1"/>
</dbReference>
<dbReference type="InterPro" id="IPR029479">
    <property type="entry name" value="Nitroreductase"/>
</dbReference>
<dbReference type="GO" id="GO:0016491">
    <property type="term" value="F:oxidoreductase activity"/>
    <property type="evidence" value="ECO:0007669"/>
    <property type="project" value="InterPro"/>
</dbReference>
<keyword evidence="3" id="KW-1185">Reference proteome</keyword>
<feature type="domain" description="Nitroreductase" evidence="1">
    <location>
        <begin position="149"/>
        <end position="306"/>
    </location>
</feature>
<protein>
    <submittedName>
        <fullName evidence="2">SagB-type dehydrogenase family enzyme</fullName>
    </submittedName>
</protein>
<evidence type="ECO:0000259" key="1">
    <source>
        <dbReference type="Pfam" id="PF00881"/>
    </source>
</evidence>
<name>A0A852Z0W1_9ACTN</name>
<dbReference type="PANTHER" id="PTHR43745">
    <property type="entry name" value="NITROREDUCTASE MJ1384-RELATED"/>
    <property type="match status" value="1"/>
</dbReference>
<dbReference type="RefSeq" id="WP_179533859.1">
    <property type="nucleotide sequence ID" value="NZ_JACBYW010000001.1"/>
</dbReference>
<proteinExistence type="predicted"/>
<dbReference type="Gene3D" id="3.40.109.10">
    <property type="entry name" value="NADH Oxidase"/>
    <property type="match status" value="1"/>
</dbReference>
<dbReference type="Proteomes" id="UP000548304">
    <property type="component" value="Unassembled WGS sequence"/>
</dbReference>
<dbReference type="Pfam" id="PF00881">
    <property type="entry name" value="Nitroreductase"/>
    <property type="match status" value="1"/>
</dbReference>